<dbReference type="Proteomes" id="UP000253606">
    <property type="component" value="Chromosome"/>
</dbReference>
<dbReference type="KEGG" id="abas:ACPOL_0954"/>
<name>A0A2Z5FUW9_9BACT</name>
<gene>
    <name evidence="2" type="ORF">ACPOL_0954</name>
</gene>
<dbReference type="InterPro" id="IPR018060">
    <property type="entry name" value="HTH_AraC"/>
</dbReference>
<reference evidence="2 3" key="1">
    <citation type="journal article" date="2018" name="Front. Microbiol.">
        <title>Hydrolytic Capabilities as a Key to Environmental Success: Chitinolytic and Cellulolytic Acidobacteria From Acidic Sub-arctic Soils and Boreal Peatlands.</title>
        <authorList>
            <person name="Belova S.E."/>
            <person name="Ravin N.V."/>
            <person name="Pankratov T.A."/>
            <person name="Rakitin A.L."/>
            <person name="Ivanova A.A."/>
            <person name="Beletsky A.V."/>
            <person name="Mardanov A.V."/>
            <person name="Sinninghe Damste J.S."/>
            <person name="Dedysh S.N."/>
        </authorList>
    </citation>
    <scope>NUCLEOTIDE SEQUENCE [LARGE SCALE GENOMIC DNA]</scope>
    <source>
        <strain evidence="2 3">SBC82</strain>
    </source>
</reference>
<proteinExistence type="predicted"/>
<organism evidence="2 3">
    <name type="scientific">Acidisarcina polymorpha</name>
    <dbReference type="NCBI Taxonomy" id="2211140"/>
    <lineage>
        <taxon>Bacteria</taxon>
        <taxon>Pseudomonadati</taxon>
        <taxon>Acidobacteriota</taxon>
        <taxon>Terriglobia</taxon>
        <taxon>Terriglobales</taxon>
        <taxon>Acidobacteriaceae</taxon>
        <taxon>Acidisarcina</taxon>
    </lineage>
</organism>
<evidence type="ECO:0000313" key="2">
    <source>
        <dbReference type="EMBL" id="AXC10307.1"/>
    </source>
</evidence>
<dbReference type="GO" id="GO:0043565">
    <property type="term" value="F:sequence-specific DNA binding"/>
    <property type="evidence" value="ECO:0007669"/>
    <property type="project" value="InterPro"/>
</dbReference>
<evidence type="ECO:0000313" key="3">
    <source>
        <dbReference type="Proteomes" id="UP000253606"/>
    </source>
</evidence>
<dbReference type="Gene3D" id="1.10.10.60">
    <property type="entry name" value="Homeodomain-like"/>
    <property type="match status" value="1"/>
</dbReference>
<dbReference type="PROSITE" id="PS01124">
    <property type="entry name" value="HTH_ARAC_FAMILY_2"/>
    <property type="match status" value="1"/>
</dbReference>
<dbReference type="AlphaFoldDB" id="A0A2Z5FUW9"/>
<dbReference type="EMBL" id="CP030840">
    <property type="protein sequence ID" value="AXC10307.1"/>
    <property type="molecule type" value="Genomic_DNA"/>
</dbReference>
<feature type="domain" description="HTH araC/xylS-type" evidence="1">
    <location>
        <begin position="20"/>
        <end position="72"/>
    </location>
</feature>
<sequence length="104" mass="11584">MAADVRDVDEIGCSPKLYARIARFQGALDTKRLFPERTWLNIAHQFGFADQMHMVRDFHSLAGKPPSQTVAESNDMHPWSLAEFTDLPSATPTGIRGGTISLRL</sequence>
<evidence type="ECO:0000259" key="1">
    <source>
        <dbReference type="PROSITE" id="PS01124"/>
    </source>
</evidence>
<accession>A0A2Z5FUW9</accession>
<dbReference type="GO" id="GO:0003700">
    <property type="term" value="F:DNA-binding transcription factor activity"/>
    <property type="evidence" value="ECO:0007669"/>
    <property type="project" value="InterPro"/>
</dbReference>
<protein>
    <recommendedName>
        <fullName evidence="1">HTH araC/xylS-type domain-containing protein</fullName>
    </recommendedName>
</protein>
<keyword evidence="3" id="KW-1185">Reference proteome</keyword>